<keyword evidence="2" id="KW-1133">Transmembrane helix</keyword>
<feature type="transmembrane region" description="Helical" evidence="2">
    <location>
        <begin position="16"/>
        <end position="35"/>
    </location>
</feature>
<feature type="transmembrane region" description="Helical" evidence="2">
    <location>
        <begin position="217"/>
        <end position="240"/>
    </location>
</feature>
<dbReference type="EMBL" id="OZ037950">
    <property type="protein sequence ID" value="CAL1713793.1"/>
    <property type="molecule type" value="Genomic_DNA"/>
</dbReference>
<protein>
    <submittedName>
        <fullName evidence="3">Uncharacterized protein</fullName>
    </submittedName>
</protein>
<evidence type="ECO:0000313" key="3">
    <source>
        <dbReference type="EMBL" id="CAL1713793.1"/>
    </source>
</evidence>
<feature type="transmembrane region" description="Helical" evidence="2">
    <location>
        <begin position="346"/>
        <end position="369"/>
    </location>
</feature>
<feature type="transmembrane region" description="Helical" evidence="2">
    <location>
        <begin position="307"/>
        <end position="326"/>
    </location>
</feature>
<feature type="transmembrane region" description="Helical" evidence="2">
    <location>
        <begin position="42"/>
        <end position="63"/>
    </location>
</feature>
<evidence type="ECO:0000256" key="1">
    <source>
        <dbReference type="SAM" id="MobiDB-lite"/>
    </source>
</evidence>
<evidence type="ECO:0000256" key="2">
    <source>
        <dbReference type="SAM" id="Phobius"/>
    </source>
</evidence>
<feature type="region of interest" description="Disordered" evidence="1">
    <location>
        <begin position="123"/>
        <end position="151"/>
    </location>
</feature>
<keyword evidence="4" id="KW-1185">Reference proteome</keyword>
<feature type="compositionally biased region" description="Basic and acidic residues" evidence="1">
    <location>
        <begin position="123"/>
        <end position="135"/>
    </location>
</feature>
<feature type="transmembrane region" description="Helical" evidence="2">
    <location>
        <begin position="163"/>
        <end position="180"/>
    </location>
</feature>
<dbReference type="Proteomes" id="UP001497453">
    <property type="component" value="Chromosome 7"/>
</dbReference>
<proteinExistence type="predicted"/>
<keyword evidence="2" id="KW-0472">Membrane</keyword>
<feature type="transmembrane region" description="Helical" evidence="2">
    <location>
        <begin position="75"/>
        <end position="96"/>
    </location>
</feature>
<keyword evidence="2" id="KW-0812">Transmembrane</keyword>
<gene>
    <name evidence="3" type="ORF">GFSPODELE1_LOCUS9482</name>
</gene>
<sequence length="404" mass="45685">MEECKGLSSNADLAGIGVRAAFYLQSLLNTVMVVVSPRDSVASAWAGTLLTMALIIAAMVQKIKLQLTLHHATLVLNYATLSCIGSLAVSPLLPIWRVNPNSKDLPFGDRDTLHFRTQTQHYDEAVETEADREPAQEQTPEDLVAKKEASKEKRRKEQIRERAVLSLALLTQVVLQWAWATLLFTSPLYSQTECNDGTVVILFMHVFSAKEINERLFFVWAFWLAFSLGITLSLTISLAMSGQSRAHHLIVLSRRTTISFLENSHHPSDCSNDLSTAHMQPPVPWWKRHYLVLSIGLKPYFRDREQVRVFLTYIFSFVFWILLIITSEWQPKMNQIEDGENDFAGFGQITAILLSLAPLWSLTVALYRYPALRKTLRRRQLAAATGNGRRTLVLAPVHSRQSLP</sequence>
<organism evidence="3 4">
    <name type="scientific">Somion occarium</name>
    <dbReference type="NCBI Taxonomy" id="3059160"/>
    <lineage>
        <taxon>Eukaryota</taxon>
        <taxon>Fungi</taxon>
        <taxon>Dikarya</taxon>
        <taxon>Basidiomycota</taxon>
        <taxon>Agaricomycotina</taxon>
        <taxon>Agaricomycetes</taxon>
        <taxon>Polyporales</taxon>
        <taxon>Cerrenaceae</taxon>
        <taxon>Somion</taxon>
    </lineage>
</organism>
<reference evidence="4" key="1">
    <citation type="submission" date="2024-04" db="EMBL/GenBank/DDBJ databases">
        <authorList>
            <person name="Shaw F."/>
            <person name="Minotto A."/>
        </authorList>
    </citation>
    <scope>NUCLEOTIDE SEQUENCE [LARGE SCALE GENOMIC DNA]</scope>
</reference>
<accession>A0ABP1E192</accession>
<evidence type="ECO:0000313" key="4">
    <source>
        <dbReference type="Proteomes" id="UP001497453"/>
    </source>
</evidence>
<name>A0ABP1E192_9APHY</name>